<proteinExistence type="predicted"/>
<dbReference type="EMBL" id="FOQH01000005">
    <property type="protein sequence ID" value="SFI24059.1"/>
    <property type="molecule type" value="Genomic_DNA"/>
</dbReference>
<evidence type="ECO:0000313" key="1">
    <source>
        <dbReference type="EMBL" id="SFI24059.1"/>
    </source>
</evidence>
<gene>
    <name evidence="1" type="ORF">SAMN05216258_105217</name>
</gene>
<dbReference type="RefSeq" id="WP_092860048.1">
    <property type="nucleotide sequence ID" value="NZ_FOQH01000005.1"/>
</dbReference>
<dbReference type="Proteomes" id="UP000199377">
    <property type="component" value="Unassembled WGS sequence"/>
</dbReference>
<reference evidence="1 2" key="1">
    <citation type="submission" date="2016-10" db="EMBL/GenBank/DDBJ databases">
        <authorList>
            <person name="de Groot N.N."/>
        </authorList>
    </citation>
    <scope>NUCLEOTIDE SEQUENCE [LARGE SCALE GENOMIC DNA]</scope>
    <source>
        <strain evidence="1 2">CGMCC 1.11030</strain>
    </source>
</reference>
<accession>A0A1I3GKT1</accession>
<name>A0A1I3GKT1_9RHOB</name>
<organism evidence="1 2">
    <name type="scientific">Albimonas pacifica</name>
    <dbReference type="NCBI Taxonomy" id="1114924"/>
    <lineage>
        <taxon>Bacteria</taxon>
        <taxon>Pseudomonadati</taxon>
        <taxon>Pseudomonadota</taxon>
        <taxon>Alphaproteobacteria</taxon>
        <taxon>Rhodobacterales</taxon>
        <taxon>Paracoccaceae</taxon>
        <taxon>Albimonas</taxon>
    </lineage>
</organism>
<keyword evidence="2" id="KW-1185">Reference proteome</keyword>
<protein>
    <submittedName>
        <fullName evidence="1">Uncharacterized protein</fullName>
    </submittedName>
</protein>
<sequence>MNRDDHAPDPLGDLQTAHRTFLRLHGLLLRRIDQFALAMEEAGISEEVEDGARAKKMAEEITRLQSAIATLCRCEDKLVADIEKRGRRGDGDVDLDAARREILGELARLSGRD</sequence>
<evidence type="ECO:0000313" key="2">
    <source>
        <dbReference type="Proteomes" id="UP000199377"/>
    </source>
</evidence>
<dbReference type="AlphaFoldDB" id="A0A1I3GKT1"/>
<dbReference type="STRING" id="1114924.SAMN05216258_105217"/>